<dbReference type="RefSeq" id="WP_220198104.1">
    <property type="nucleotide sequence ID" value="NZ_BNJF01000004.1"/>
</dbReference>
<evidence type="ECO:0000313" key="2">
    <source>
        <dbReference type="Proteomes" id="UP000612362"/>
    </source>
</evidence>
<organism evidence="1 2">
    <name type="scientific">Ktedonospora formicarum</name>
    <dbReference type="NCBI Taxonomy" id="2778364"/>
    <lineage>
        <taxon>Bacteria</taxon>
        <taxon>Bacillati</taxon>
        <taxon>Chloroflexota</taxon>
        <taxon>Ktedonobacteria</taxon>
        <taxon>Ktedonobacterales</taxon>
        <taxon>Ktedonobacteraceae</taxon>
        <taxon>Ktedonospora</taxon>
    </lineage>
</organism>
<reference evidence="1" key="1">
    <citation type="submission" date="2020-10" db="EMBL/GenBank/DDBJ databases">
        <title>Taxonomic study of unclassified bacteria belonging to the class Ktedonobacteria.</title>
        <authorList>
            <person name="Yabe S."/>
            <person name="Wang C.M."/>
            <person name="Zheng Y."/>
            <person name="Sakai Y."/>
            <person name="Cavaletti L."/>
            <person name="Monciardini P."/>
            <person name="Donadio S."/>
        </authorList>
    </citation>
    <scope>NUCLEOTIDE SEQUENCE</scope>
    <source>
        <strain evidence="1">SOSP1-1</strain>
    </source>
</reference>
<dbReference type="AlphaFoldDB" id="A0A8J3I2N6"/>
<evidence type="ECO:0000313" key="1">
    <source>
        <dbReference type="EMBL" id="GHO48977.1"/>
    </source>
</evidence>
<accession>A0A8J3I2N6</accession>
<sequence>MATGRFSITSSLVSKGRYLRPEVREARAALITEEKAKAARNERAILPDERREILSLTVRLETGHPELVLLTGDTNYYTIRTLQELRMKKGRDKPTTVARYFQNHWGMSTLVEARGDDGQPVLVFSRRSARVDFYPGCYNVTASGAMEKDDFDALGQMNLLRVATRELGEETGIQFGSSDTYEVLGLGYNPEKSDWNLQTLVRTNQPAREILANRGKAPDAWETDDLFLVDASRPETVIAALRKHESEWTPTGAAAADTYLRRVFGSVDLAA</sequence>
<proteinExistence type="predicted"/>
<keyword evidence="2" id="KW-1185">Reference proteome</keyword>
<dbReference type="Gene3D" id="3.90.79.10">
    <property type="entry name" value="Nucleoside Triphosphate Pyrophosphohydrolase"/>
    <property type="match status" value="1"/>
</dbReference>
<dbReference type="Proteomes" id="UP000612362">
    <property type="component" value="Unassembled WGS sequence"/>
</dbReference>
<name>A0A8J3I2N6_9CHLR</name>
<dbReference type="InterPro" id="IPR015797">
    <property type="entry name" value="NUDIX_hydrolase-like_dom_sf"/>
</dbReference>
<dbReference type="SUPFAM" id="SSF55811">
    <property type="entry name" value="Nudix"/>
    <property type="match status" value="1"/>
</dbReference>
<dbReference type="EMBL" id="BNJF01000004">
    <property type="protein sequence ID" value="GHO48977.1"/>
    <property type="molecule type" value="Genomic_DNA"/>
</dbReference>
<protein>
    <recommendedName>
        <fullName evidence="3">Nudix hydrolase domain-containing protein</fullName>
    </recommendedName>
</protein>
<gene>
    <name evidence="1" type="ORF">KSX_71400</name>
</gene>
<evidence type="ECO:0008006" key="3">
    <source>
        <dbReference type="Google" id="ProtNLM"/>
    </source>
</evidence>
<comment type="caution">
    <text evidence="1">The sequence shown here is derived from an EMBL/GenBank/DDBJ whole genome shotgun (WGS) entry which is preliminary data.</text>
</comment>